<accession>A0ACB6Z8Y5</accession>
<dbReference type="Proteomes" id="UP000886501">
    <property type="component" value="Unassembled WGS sequence"/>
</dbReference>
<reference evidence="1" key="1">
    <citation type="submission" date="2019-10" db="EMBL/GenBank/DDBJ databases">
        <authorList>
            <consortium name="DOE Joint Genome Institute"/>
            <person name="Kuo A."/>
            <person name="Miyauchi S."/>
            <person name="Kiss E."/>
            <person name="Drula E."/>
            <person name="Kohler A."/>
            <person name="Sanchez-Garcia M."/>
            <person name="Andreopoulos B."/>
            <person name="Barry K.W."/>
            <person name="Bonito G."/>
            <person name="Buee M."/>
            <person name="Carver A."/>
            <person name="Chen C."/>
            <person name="Cichocki N."/>
            <person name="Clum A."/>
            <person name="Culley D."/>
            <person name="Crous P.W."/>
            <person name="Fauchery L."/>
            <person name="Girlanda M."/>
            <person name="Hayes R."/>
            <person name="Keri Z."/>
            <person name="Labutti K."/>
            <person name="Lipzen A."/>
            <person name="Lombard V."/>
            <person name="Magnuson J."/>
            <person name="Maillard F."/>
            <person name="Morin E."/>
            <person name="Murat C."/>
            <person name="Nolan M."/>
            <person name="Ohm R."/>
            <person name="Pangilinan J."/>
            <person name="Pereira M."/>
            <person name="Perotto S."/>
            <person name="Peter M."/>
            <person name="Riley R."/>
            <person name="Sitrit Y."/>
            <person name="Stielow B."/>
            <person name="Szollosi G."/>
            <person name="Zifcakova L."/>
            <person name="Stursova M."/>
            <person name="Spatafora J.W."/>
            <person name="Tedersoo L."/>
            <person name="Vaario L.-M."/>
            <person name="Yamada A."/>
            <person name="Yan M."/>
            <person name="Wang P."/>
            <person name="Xu J."/>
            <person name="Bruns T."/>
            <person name="Baldrian P."/>
            <person name="Vilgalys R."/>
            <person name="Henrissat B."/>
            <person name="Grigoriev I.V."/>
            <person name="Hibbett D."/>
            <person name="Nagy L.G."/>
            <person name="Martin F.M."/>
        </authorList>
    </citation>
    <scope>NUCLEOTIDE SEQUENCE</scope>
    <source>
        <strain evidence="1">P2</strain>
    </source>
</reference>
<dbReference type="EMBL" id="MU118065">
    <property type="protein sequence ID" value="KAF9646165.1"/>
    <property type="molecule type" value="Genomic_DNA"/>
</dbReference>
<organism evidence="1 2">
    <name type="scientific">Thelephora ganbajun</name>
    <name type="common">Ganba fungus</name>
    <dbReference type="NCBI Taxonomy" id="370292"/>
    <lineage>
        <taxon>Eukaryota</taxon>
        <taxon>Fungi</taxon>
        <taxon>Dikarya</taxon>
        <taxon>Basidiomycota</taxon>
        <taxon>Agaricomycotina</taxon>
        <taxon>Agaricomycetes</taxon>
        <taxon>Thelephorales</taxon>
        <taxon>Thelephoraceae</taxon>
        <taxon>Thelephora</taxon>
    </lineage>
</organism>
<evidence type="ECO:0000313" key="2">
    <source>
        <dbReference type="Proteomes" id="UP000886501"/>
    </source>
</evidence>
<gene>
    <name evidence="1" type="ORF">BDM02DRAFT_277622</name>
</gene>
<proteinExistence type="predicted"/>
<protein>
    <submittedName>
        <fullName evidence="1">Uncharacterized protein</fullName>
    </submittedName>
</protein>
<keyword evidence="2" id="KW-1185">Reference proteome</keyword>
<comment type="caution">
    <text evidence="1">The sequence shown here is derived from an EMBL/GenBank/DDBJ whole genome shotgun (WGS) entry which is preliminary data.</text>
</comment>
<name>A0ACB6Z8Y5_THEGA</name>
<reference evidence="1" key="2">
    <citation type="journal article" date="2020" name="Nat. Commun.">
        <title>Large-scale genome sequencing of mycorrhizal fungi provides insights into the early evolution of symbiotic traits.</title>
        <authorList>
            <person name="Miyauchi S."/>
            <person name="Kiss E."/>
            <person name="Kuo A."/>
            <person name="Drula E."/>
            <person name="Kohler A."/>
            <person name="Sanchez-Garcia M."/>
            <person name="Morin E."/>
            <person name="Andreopoulos B."/>
            <person name="Barry K.W."/>
            <person name="Bonito G."/>
            <person name="Buee M."/>
            <person name="Carver A."/>
            <person name="Chen C."/>
            <person name="Cichocki N."/>
            <person name="Clum A."/>
            <person name="Culley D."/>
            <person name="Crous P.W."/>
            <person name="Fauchery L."/>
            <person name="Girlanda M."/>
            <person name="Hayes R.D."/>
            <person name="Keri Z."/>
            <person name="LaButti K."/>
            <person name="Lipzen A."/>
            <person name="Lombard V."/>
            <person name="Magnuson J."/>
            <person name="Maillard F."/>
            <person name="Murat C."/>
            <person name="Nolan M."/>
            <person name="Ohm R.A."/>
            <person name="Pangilinan J."/>
            <person name="Pereira M.F."/>
            <person name="Perotto S."/>
            <person name="Peter M."/>
            <person name="Pfister S."/>
            <person name="Riley R."/>
            <person name="Sitrit Y."/>
            <person name="Stielow J.B."/>
            <person name="Szollosi G."/>
            <person name="Zifcakova L."/>
            <person name="Stursova M."/>
            <person name="Spatafora J.W."/>
            <person name="Tedersoo L."/>
            <person name="Vaario L.M."/>
            <person name="Yamada A."/>
            <person name="Yan M."/>
            <person name="Wang P."/>
            <person name="Xu J."/>
            <person name="Bruns T."/>
            <person name="Baldrian P."/>
            <person name="Vilgalys R."/>
            <person name="Dunand C."/>
            <person name="Henrissat B."/>
            <person name="Grigoriev I.V."/>
            <person name="Hibbett D."/>
            <person name="Nagy L.G."/>
            <person name="Martin F.M."/>
        </authorList>
    </citation>
    <scope>NUCLEOTIDE SEQUENCE</scope>
    <source>
        <strain evidence="1">P2</strain>
    </source>
</reference>
<evidence type="ECO:0000313" key="1">
    <source>
        <dbReference type="EMBL" id="KAF9646165.1"/>
    </source>
</evidence>
<sequence length="160" mass="17131">MSLASVFTPTLTALFATPSFISIDCSPENSALFCLLLLMVLGSSPSALRRRPVIQVGSSLSVWVSCARRRGLAPALCVMPGCRSSIPSKVNKKLGSILCGTVYQNEIRCKPAQCSDTSLRVVSINNWFRISGGSEPFQRKAMAPMGAAGRMRNSSGMIND</sequence>